<evidence type="ECO:0000256" key="2">
    <source>
        <dbReference type="ARBA" id="ARBA00005120"/>
    </source>
</evidence>
<dbReference type="GO" id="GO:0019877">
    <property type="term" value="P:diaminopimelate biosynthetic process"/>
    <property type="evidence" value="ECO:0007669"/>
    <property type="project" value="UniProtKB-UniRule"/>
</dbReference>
<evidence type="ECO:0000256" key="12">
    <source>
        <dbReference type="HAMAP-Rule" id="MF_00418"/>
    </source>
</evidence>
<accession>A0AAW3WIC0</accession>
<reference evidence="16" key="2">
    <citation type="journal article" date="2022" name="Nat. Biotechnol.">
        <title>Carbon-negative production of acetone and isopropanol by gas fermentation at industrial pilot scale.</title>
        <authorList>
            <person name="Liew F.E."/>
            <person name="Nogle R."/>
            <person name="Abdalla T."/>
            <person name="Rasor B.J."/>
            <person name="Canter C."/>
            <person name="Jensen R.O."/>
            <person name="Wang L."/>
            <person name="Strutz J."/>
            <person name="Chirania P."/>
            <person name="De Tissera S."/>
            <person name="Mueller A.P."/>
            <person name="Ruan Z."/>
            <person name="Gao A."/>
            <person name="Tran L."/>
            <person name="Engle N.L."/>
            <person name="Bromley J.C."/>
            <person name="Daniell J."/>
            <person name="Conrado R."/>
            <person name="Tschaplinski T.J."/>
            <person name="Giannone R.J."/>
            <person name="Hettich R.L."/>
            <person name="Karim A.S."/>
            <person name="Simpson S.D."/>
            <person name="Brown S.D."/>
            <person name="Leang C."/>
            <person name="Jewett M.C."/>
            <person name="Kopke M."/>
        </authorList>
    </citation>
    <scope>NUCLEOTIDE SEQUENCE</scope>
    <source>
        <strain evidence="16">DJ015</strain>
    </source>
</reference>
<evidence type="ECO:0000313" key="16">
    <source>
        <dbReference type="EMBL" id="MBC2478595.1"/>
    </source>
</evidence>
<dbReference type="InterPro" id="IPR020625">
    <property type="entry name" value="Schiff_base-form_aldolases_AS"/>
</dbReference>
<feature type="active site" description="Schiff-base intermediate with substrate" evidence="12 14">
    <location>
        <position position="162"/>
    </location>
</feature>
<protein>
    <recommendedName>
        <fullName evidence="4 12">4-hydroxy-tetrahydrodipicolinate synthase</fullName>
        <shortName evidence="12">HTPA synthase</shortName>
        <ecNumber evidence="4 12">4.3.3.7</ecNumber>
    </recommendedName>
</protein>
<feature type="site" description="Part of a proton relay during catalysis" evidence="12">
    <location>
        <position position="45"/>
    </location>
</feature>
<reference evidence="16" key="1">
    <citation type="submission" date="2020-04" db="EMBL/GenBank/DDBJ databases">
        <authorList>
            <person name="Brown S."/>
        </authorList>
    </citation>
    <scope>NUCLEOTIDE SEQUENCE</scope>
    <source>
        <strain evidence="16">DJ015</strain>
    </source>
</reference>
<evidence type="ECO:0000256" key="4">
    <source>
        <dbReference type="ARBA" id="ARBA00012086"/>
    </source>
</evidence>
<dbReference type="Pfam" id="PF00701">
    <property type="entry name" value="DHDPS"/>
    <property type="match status" value="1"/>
</dbReference>
<keyword evidence="7 12" id="KW-0220">Diaminopimelate biosynthesis</keyword>
<comment type="catalytic activity">
    <reaction evidence="11 12">
        <text>L-aspartate 4-semialdehyde + pyruvate = (2S,4S)-4-hydroxy-2,3,4,5-tetrahydrodipicolinate + H2O + H(+)</text>
        <dbReference type="Rhea" id="RHEA:34171"/>
        <dbReference type="ChEBI" id="CHEBI:15361"/>
        <dbReference type="ChEBI" id="CHEBI:15377"/>
        <dbReference type="ChEBI" id="CHEBI:15378"/>
        <dbReference type="ChEBI" id="CHEBI:67139"/>
        <dbReference type="ChEBI" id="CHEBI:537519"/>
        <dbReference type="EC" id="4.3.3.7"/>
    </reaction>
</comment>
<comment type="similarity">
    <text evidence="3 12 13">Belongs to the DapA family.</text>
</comment>
<feature type="active site" description="Proton donor/acceptor" evidence="12 14">
    <location>
        <position position="134"/>
    </location>
</feature>
<sequence length="296" mass="32007">MEFKGIFPAMLTPLDKDQKVNEKVLREMTNYFIEAGVHGLFALGTNGEFHLFSEEEKLNIAKIIIDEAKGRVPVMIGTGGNGTAEVIELSKKMEALGADALSVITPYFVTPSQEDLAAHYEKIAEAVSIPVLLYNIPGKTGMTIEPEIVARLAKVKNIAGIKDSSGKFENIEQYINVTKDEEFSVLAGTDSLILKTLMAGGVGAIAATANMLPKTVVAIYNNWLNGNIDEAQKAQEALQPLRDTFPLSSIPASLKKAVEISGIPVGAPRLPIAELSGEALEKVKAMVQYYKEKSEI</sequence>
<dbReference type="RefSeq" id="WP_015394056.1">
    <property type="nucleotide sequence ID" value="NZ_JABAGV010000580.1"/>
</dbReference>
<dbReference type="Proteomes" id="UP001194098">
    <property type="component" value="Unassembled WGS sequence"/>
</dbReference>
<feature type="binding site" evidence="12 15">
    <location>
        <position position="205"/>
    </location>
    <ligand>
        <name>pyruvate</name>
        <dbReference type="ChEBI" id="CHEBI:15361"/>
    </ligand>
</feature>
<comment type="caution">
    <text evidence="12">Lacks conserved residue(s) required for the propagation of feature annotation.</text>
</comment>
<comment type="subcellular location">
    <subcellularLocation>
        <location evidence="12">Cytoplasm</location>
    </subcellularLocation>
</comment>
<evidence type="ECO:0000256" key="8">
    <source>
        <dbReference type="ARBA" id="ARBA00023154"/>
    </source>
</evidence>
<evidence type="ECO:0000256" key="5">
    <source>
        <dbReference type="ARBA" id="ARBA00022490"/>
    </source>
</evidence>
<comment type="caution">
    <text evidence="16">The sequence shown here is derived from an EMBL/GenBank/DDBJ whole genome shotgun (WGS) entry which is preliminary data.</text>
</comment>
<evidence type="ECO:0000256" key="14">
    <source>
        <dbReference type="PIRSR" id="PIRSR001365-1"/>
    </source>
</evidence>
<dbReference type="PANTHER" id="PTHR12128">
    <property type="entry name" value="DIHYDRODIPICOLINATE SYNTHASE"/>
    <property type="match status" value="1"/>
</dbReference>
<dbReference type="GO" id="GO:0008840">
    <property type="term" value="F:4-hydroxy-tetrahydrodipicolinate synthase activity"/>
    <property type="evidence" value="ECO:0007669"/>
    <property type="project" value="UniProtKB-UniRule"/>
</dbReference>
<dbReference type="NCBIfam" id="TIGR00674">
    <property type="entry name" value="dapA"/>
    <property type="match status" value="1"/>
</dbReference>
<evidence type="ECO:0000256" key="10">
    <source>
        <dbReference type="ARBA" id="ARBA00023270"/>
    </source>
</evidence>
<keyword evidence="8 12" id="KW-0457">Lysine biosynthesis</keyword>
<dbReference type="PRINTS" id="PR00146">
    <property type="entry name" value="DHPICSNTHASE"/>
</dbReference>
<organism evidence="16 17">
    <name type="scientific">Clostridium beijerinckii</name>
    <name type="common">Clostridium MP</name>
    <dbReference type="NCBI Taxonomy" id="1520"/>
    <lineage>
        <taxon>Bacteria</taxon>
        <taxon>Bacillati</taxon>
        <taxon>Bacillota</taxon>
        <taxon>Clostridia</taxon>
        <taxon>Eubacteriales</taxon>
        <taxon>Clostridiaceae</taxon>
        <taxon>Clostridium</taxon>
    </lineage>
</organism>
<evidence type="ECO:0000256" key="15">
    <source>
        <dbReference type="PIRSR" id="PIRSR001365-2"/>
    </source>
</evidence>
<dbReference type="GO" id="GO:0009089">
    <property type="term" value="P:lysine biosynthetic process via diaminopimelate"/>
    <property type="evidence" value="ECO:0007669"/>
    <property type="project" value="UniProtKB-UniRule"/>
</dbReference>
<dbReference type="EC" id="4.3.3.7" evidence="4 12"/>
<evidence type="ECO:0000256" key="6">
    <source>
        <dbReference type="ARBA" id="ARBA00022605"/>
    </source>
</evidence>
<dbReference type="HAMAP" id="MF_00418">
    <property type="entry name" value="DapA"/>
    <property type="match status" value="1"/>
</dbReference>
<keyword evidence="10 12" id="KW-0704">Schiff base</keyword>
<evidence type="ECO:0000313" key="17">
    <source>
        <dbReference type="Proteomes" id="UP001194098"/>
    </source>
</evidence>
<proteinExistence type="inferred from homology"/>
<comment type="function">
    <text evidence="1 12">Catalyzes the condensation of (S)-aspartate-beta-semialdehyde [(S)-ASA] and pyruvate to 4-hydroxy-tetrahydrodipicolinate (HTPA).</text>
</comment>
<dbReference type="GO" id="GO:0005737">
    <property type="term" value="C:cytoplasm"/>
    <property type="evidence" value="ECO:0007669"/>
    <property type="project" value="UniProtKB-SubCell"/>
</dbReference>
<dbReference type="SMART" id="SM01130">
    <property type="entry name" value="DHDPS"/>
    <property type="match status" value="1"/>
</dbReference>
<evidence type="ECO:0000256" key="1">
    <source>
        <dbReference type="ARBA" id="ARBA00003294"/>
    </source>
</evidence>
<dbReference type="CDD" id="cd00408">
    <property type="entry name" value="DHDPS-like"/>
    <property type="match status" value="1"/>
</dbReference>
<name>A0AAW3WIC0_CLOBE</name>
<dbReference type="InterPro" id="IPR005263">
    <property type="entry name" value="DapA"/>
</dbReference>
<keyword evidence="6 12" id="KW-0028">Amino-acid biosynthesis</keyword>
<dbReference type="InterPro" id="IPR002220">
    <property type="entry name" value="DapA-like"/>
</dbReference>
<dbReference type="PROSITE" id="PS00666">
    <property type="entry name" value="DHDPS_2"/>
    <property type="match status" value="1"/>
</dbReference>
<evidence type="ECO:0000256" key="13">
    <source>
        <dbReference type="PIRNR" id="PIRNR001365"/>
    </source>
</evidence>
<dbReference type="PANTHER" id="PTHR12128:SF66">
    <property type="entry name" value="4-HYDROXY-2-OXOGLUTARATE ALDOLASE, MITOCHONDRIAL"/>
    <property type="match status" value="1"/>
</dbReference>
<dbReference type="PIRSF" id="PIRSF001365">
    <property type="entry name" value="DHDPS"/>
    <property type="match status" value="1"/>
</dbReference>
<comment type="subunit">
    <text evidence="12">Homotetramer; dimer of dimers.</text>
</comment>
<dbReference type="AlphaFoldDB" id="A0AAW3WIC0"/>
<keyword evidence="5 12" id="KW-0963">Cytoplasm</keyword>
<comment type="caution">
    <text evidence="12">Was originally thought to be a dihydrodipicolinate synthase (DHDPS), catalyzing the condensation of (S)-aspartate-beta-semialdehyde [(S)-ASA] and pyruvate to dihydrodipicolinate (DHDP). However, it was shown in E.coli that the product of the enzymatic reaction is not dihydrodipicolinate but in fact (4S)-4-hydroxy-2,3,4,5-tetrahydro-(2S)-dipicolinic acid (HTPA), and that the consecutive dehydration reaction leading to DHDP is not spontaneous but catalyzed by DapB.</text>
</comment>
<dbReference type="Gene3D" id="3.20.20.70">
    <property type="entry name" value="Aldolase class I"/>
    <property type="match status" value="1"/>
</dbReference>
<evidence type="ECO:0000256" key="3">
    <source>
        <dbReference type="ARBA" id="ARBA00007592"/>
    </source>
</evidence>
<keyword evidence="9 12" id="KW-0456">Lyase</keyword>
<dbReference type="InterPro" id="IPR013785">
    <property type="entry name" value="Aldolase_TIM"/>
</dbReference>
<evidence type="ECO:0000256" key="7">
    <source>
        <dbReference type="ARBA" id="ARBA00022915"/>
    </source>
</evidence>
<dbReference type="EMBL" id="JABAGV010000580">
    <property type="protein sequence ID" value="MBC2478595.1"/>
    <property type="molecule type" value="Genomic_DNA"/>
</dbReference>
<evidence type="ECO:0000256" key="11">
    <source>
        <dbReference type="ARBA" id="ARBA00047836"/>
    </source>
</evidence>
<dbReference type="SUPFAM" id="SSF51569">
    <property type="entry name" value="Aldolase"/>
    <property type="match status" value="1"/>
</dbReference>
<evidence type="ECO:0000256" key="9">
    <source>
        <dbReference type="ARBA" id="ARBA00023239"/>
    </source>
</evidence>
<comment type="pathway">
    <text evidence="2 12">Amino-acid biosynthesis; L-lysine biosynthesis via DAP pathway; (S)-tetrahydrodipicolinate from L-aspartate: step 3/4.</text>
</comment>
<gene>
    <name evidence="12 16" type="primary">dapA</name>
    <name evidence="16" type="ORF">HGI39_28825</name>
</gene>